<organism evidence="1 2">
    <name type="scientific">Paenibacillus abyssi</name>
    <dbReference type="NCBI Taxonomy" id="1340531"/>
    <lineage>
        <taxon>Bacteria</taxon>
        <taxon>Bacillati</taxon>
        <taxon>Bacillota</taxon>
        <taxon>Bacilli</taxon>
        <taxon>Bacillales</taxon>
        <taxon>Paenibacillaceae</taxon>
        <taxon>Paenibacillus</taxon>
    </lineage>
</organism>
<reference evidence="1" key="2">
    <citation type="submission" date="2020-09" db="EMBL/GenBank/DDBJ databases">
        <authorList>
            <person name="Sun Q."/>
            <person name="Zhou Y."/>
        </authorList>
    </citation>
    <scope>NUCLEOTIDE SEQUENCE</scope>
    <source>
        <strain evidence="1">CGMCC 1.12987</strain>
    </source>
</reference>
<keyword evidence="2" id="KW-1185">Reference proteome</keyword>
<evidence type="ECO:0000313" key="1">
    <source>
        <dbReference type="EMBL" id="GGF95988.1"/>
    </source>
</evidence>
<dbReference type="EMBL" id="BMGR01000003">
    <property type="protein sequence ID" value="GGF95988.1"/>
    <property type="molecule type" value="Genomic_DNA"/>
</dbReference>
<evidence type="ECO:0000313" key="2">
    <source>
        <dbReference type="Proteomes" id="UP000644756"/>
    </source>
</evidence>
<dbReference type="Proteomes" id="UP000644756">
    <property type="component" value="Unassembled WGS sequence"/>
</dbReference>
<comment type="caution">
    <text evidence="1">The sequence shown here is derived from an EMBL/GenBank/DDBJ whole genome shotgun (WGS) entry which is preliminary data.</text>
</comment>
<proteinExistence type="predicted"/>
<accession>A0A917CQC0</accession>
<reference evidence="1" key="1">
    <citation type="journal article" date="2014" name="Int. J. Syst. Evol. Microbiol.">
        <title>Complete genome sequence of Corynebacterium casei LMG S-19264T (=DSM 44701T), isolated from a smear-ripened cheese.</title>
        <authorList>
            <consortium name="US DOE Joint Genome Institute (JGI-PGF)"/>
            <person name="Walter F."/>
            <person name="Albersmeier A."/>
            <person name="Kalinowski J."/>
            <person name="Ruckert C."/>
        </authorList>
    </citation>
    <scope>NUCLEOTIDE SEQUENCE</scope>
    <source>
        <strain evidence="1">CGMCC 1.12987</strain>
    </source>
</reference>
<dbReference type="RefSeq" id="WP_188529863.1">
    <property type="nucleotide sequence ID" value="NZ_BMGR01000003.1"/>
</dbReference>
<dbReference type="AlphaFoldDB" id="A0A917CQC0"/>
<sequence>MSTPSTVINIFILKINSFENASAVNIGQNFLAEWSNSDKRNQGYGQNSGDGVDFMEPRCFVDDKDGVDSPSFFHPVMPAPLVNNE</sequence>
<protein>
    <submittedName>
        <fullName evidence="1">Uncharacterized protein</fullName>
    </submittedName>
</protein>
<name>A0A917CQC0_9BACL</name>
<gene>
    <name evidence="1" type="primary">yozN</name>
    <name evidence="1" type="ORF">GCM10010916_11600</name>
</gene>